<evidence type="ECO:0000313" key="3">
    <source>
        <dbReference type="Proteomes" id="UP001344658"/>
    </source>
</evidence>
<evidence type="ECO:0000313" key="2">
    <source>
        <dbReference type="EMBL" id="MEE4542592.1"/>
    </source>
</evidence>
<reference evidence="2 3" key="1">
    <citation type="submission" date="2023-12" db="EMBL/GenBank/DDBJ databases">
        <title>Streptomyces sp. V4-01.</title>
        <authorList>
            <person name="Somphong A."/>
            <person name="Phongsopitanun W."/>
        </authorList>
    </citation>
    <scope>NUCLEOTIDE SEQUENCE [LARGE SCALE GENOMIC DNA]</scope>
    <source>
        <strain evidence="2 3">V4-01</strain>
    </source>
</reference>
<accession>A0ABU7PBE8</accession>
<gene>
    <name evidence="2" type="ORF">V2S66_11520</name>
</gene>
<dbReference type="Proteomes" id="UP001344658">
    <property type="component" value="Unassembled WGS sequence"/>
</dbReference>
<dbReference type="EMBL" id="JAZEWV010000007">
    <property type="protein sequence ID" value="MEE4542592.1"/>
    <property type="molecule type" value="Genomic_DNA"/>
</dbReference>
<organism evidence="2 3">
    <name type="scientific">Actinacidiphila polyblastidii</name>
    <dbReference type="NCBI Taxonomy" id="3110430"/>
    <lineage>
        <taxon>Bacteria</taxon>
        <taxon>Bacillati</taxon>
        <taxon>Actinomycetota</taxon>
        <taxon>Actinomycetes</taxon>
        <taxon>Kitasatosporales</taxon>
        <taxon>Streptomycetaceae</taxon>
        <taxon>Actinacidiphila</taxon>
    </lineage>
</organism>
<name>A0ABU7PBE8_9ACTN</name>
<sequence length="55" mass="5679">MAEQMPAEGGRRISGPTADGRDGHPGRGRSRRGCRTLLGAVPTGVPPARTVEVLA</sequence>
<keyword evidence="3" id="KW-1185">Reference proteome</keyword>
<feature type="region of interest" description="Disordered" evidence="1">
    <location>
        <begin position="1"/>
        <end position="55"/>
    </location>
</feature>
<comment type="caution">
    <text evidence="2">The sequence shown here is derived from an EMBL/GenBank/DDBJ whole genome shotgun (WGS) entry which is preliminary data.</text>
</comment>
<protein>
    <submittedName>
        <fullName evidence="2">Uncharacterized protein</fullName>
    </submittedName>
</protein>
<dbReference type="RefSeq" id="WP_330794523.1">
    <property type="nucleotide sequence ID" value="NZ_JAZEWV010000007.1"/>
</dbReference>
<evidence type="ECO:0000256" key="1">
    <source>
        <dbReference type="SAM" id="MobiDB-lite"/>
    </source>
</evidence>
<proteinExistence type="predicted"/>